<name>A0A843WKT9_COLES</name>
<dbReference type="Proteomes" id="UP000652761">
    <property type="component" value="Unassembled WGS sequence"/>
</dbReference>
<keyword evidence="3" id="KW-1185">Reference proteome</keyword>
<feature type="compositionally biased region" description="Polar residues" evidence="1">
    <location>
        <begin position="9"/>
        <end position="34"/>
    </location>
</feature>
<comment type="caution">
    <text evidence="2">The sequence shown here is derived from an EMBL/GenBank/DDBJ whole genome shotgun (WGS) entry which is preliminary data.</text>
</comment>
<dbReference type="OrthoDB" id="427480at2759"/>
<reference evidence="2" key="1">
    <citation type="submission" date="2017-07" db="EMBL/GenBank/DDBJ databases">
        <title>Taro Niue Genome Assembly and Annotation.</title>
        <authorList>
            <person name="Atibalentja N."/>
            <person name="Keating K."/>
            <person name="Fields C.J."/>
        </authorList>
    </citation>
    <scope>NUCLEOTIDE SEQUENCE</scope>
    <source>
        <strain evidence="2">Niue_2</strain>
        <tissue evidence="2">Leaf</tissue>
    </source>
</reference>
<evidence type="ECO:0000313" key="3">
    <source>
        <dbReference type="Proteomes" id="UP000652761"/>
    </source>
</evidence>
<feature type="region of interest" description="Disordered" evidence="1">
    <location>
        <begin position="1"/>
        <end position="39"/>
    </location>
</feature>
<gene>
    <name evidence="2" type="ORF">Taro_043338</name>
</gene>
<evidence type="ECO:0000256" key="1">
    <source>
        <dbReference type="SAM" id="MobiDB-lite"/>
    </source>
</evidence>
<accession>A0A843WKT9</accession>
<dbReference type="AlphaFoldDB" id="A0A843WKT9"/>
<proteinExistence type="predicted"/>
<dbReference type="EMBL" id="NMUH01004674">
    <property type="protein sequence ID" value="MQM10439.1"/>
    <property type="molecule type" value="Genomic_DNA"/>
</dbReference>
<sequence>MKGHHRSSTTDFTRQQARRPSTPANLPNPLSFTPPNGRDCVKEEKKIRGFPASEHMVLAIAHPLPEANYQAMNGPAAQEGKGQRMACGSIDRDRSKQKKGAAAAARGKKGIWVRASRNRRQRQRRGREDIADPLSEILLKSKVVSSPVDVESLNGGRSQPHRSAFFSTFESPPFRFLAPWEITVQVSFIVKGPPFRCPLLWNATVQVSFTMGAHRSNFLHHEGSPFIFLSLWKGHRSSSLHCGRPPFRFSFTMGVHRSGFLHCERATVQVPFTVEGHRSGFPSPWEPTVQVFLPHGSPPFRFSAPWRVTVQVPFTVEGHRSSFLQHGSSPFRFSFTMGVHSSGFLHCERATVQESTVQVSFTVKGLPFKCPLLWKATVQVFLLHRNPPFRFSVPWEATVQVPFTVEGHQRATVQVPFTVEGHRSSFLHHGRLPFKTMTSSGLGTYRPSRI</sequence>
<evidence type="ECO:0000313" key="2">
    <source>
        <dbReference type="EMBL" id="MQM10439.1"/>
    </source>
</evidence>
<organism evidence="2 3">
    <name type="scientific">Colocasia esculenta</name>
    <name type="common">Wild taro</name>
    <name type="synonym">Arum esculentum</name>
    <dbReference type="NCBI Taxonomy" id="4460"/>
    <lineage>
        <taxon>Eukaryota</taxon>
        <taxon>Viridiplantae</taxon>
        <taxon>Streptophyta</taxon>
        <taxon>Embryophyta</taxon>
        <taxon>Tracheophyta</taxon>
        <taxon>Spermatophyta</taxon>
        <taxon>Magnoliopsida</taxon>
        <taxon>Liliopsida</taxon>
        <taxon>Araceae</taxon>
        <taxon>Aroideae</taxon>
        <taxon>Colocasieae</taxon>
        <taxon>Colocasia</taxon>
    </lineage>
</organism>
<protein>
    <submittedName>
        <fullName evidence="2">Uncharacterized protein</fullName>
    </submittedName>
</protein>